<comment type="caution">
    <text evidence="2">The sequence shown here is derived from an EMBL/GenBank/DDBJ whole genome shotgun (WGS) entry which is preliminary data.</text>
</comment>
<accession>A0A8T0NIS3</accession>
<dbReference type="Proteomes" id="UP000823388">
    <property type="component" value="Chromosome 9K"/>
</dbReference>
<feature type="chain" id="PRO_5035753674" evidence="1">
    <location>
        <begin position="26"/>
        <end position="101"/>
    </location>
</feature>
<protein>
    <submittedName>
        <fullName evidence="2">Uncharacterized protein</fullName>
    </submittedName>
</protein>
<evidence type="ECO:0000256" key="1">
    <source>
        <dbReference type="SAM" id="SignalP"/>
    </source>
</evidence>
<feature type="non-terminal residue" evidence="2">
    <location>
        <position position="101"/>
    </location>
</feature>
<evidence type="ECO:0000313" key="2">
    <source>
        <dbReference type="EMBL" id="KAG2548149.1"/>
    </source>
</evidence>
<feature type="signal peptide" evidence="1">
    <location>
        <begin position="1"/>
        <end position="25"/>
    </location>
</feature>
<keyword evidence="3" id="KW-1185">Reference proteome</keyword>
<keyword evidence="1" id="KW-0732">Signal</keyword>
<dbReference type="EMBL" id="CM029053">
    <property type="protein sequence ID" value="KAG2548149.1"/>
    <property type="molecule type" value="Genomic_DNA"/>
</dbReference>
<gene>
    <name evidence="2" type="ORF">PVAP13_9KG149185</name>
</gene>
<dbReference type="AlphaFoldDB" id="A0A8T0NIS3"/>
<organism evidence="2 3">
    <name type="scientific">Panicum virgatum</name>
    <name type="common">Blackwell switchgrass</name>
    <dbReference type="NCBI Taxonomy" id="38727"/>
    <lineage>
        <taxon>Eukaryota</taxon>
        <taxon>Viridiplantae</taxon>
        <taxon>Streptophyta</taxon>
        <taxon>Embryophyta</taxon>
        <taxon>Tracheophyta</taxon>
        <taxon>Spermatophyta</taxon>
        <taxon>Magnoliopsida</taxon>
        <taxon>Liliopsida</taxon>
        <taxon>Poales</taxon>
        <taxon>Poaceae</taxon>
        <taxon>PACMAD clade</taxon>
        <taxon>Panicoideae</taxon>
        <taxon>Panicodae</taxon>
        <taxon>Paniceae</taxon>
        <taxon>Panicinae</taxon>
        <taxon>Panicum</taxon>
        <taxon>Panicum sect. Hiantes</taxon>
    </lineage>
</organism>
<sequence length="101" mass="11188">MISCVFSRQLWFNILQLFGLHVLAPQPSDLCFDDWWAKSSDRVTGQVKKGLNSIIILGAWTLRIHRNHCVFDGGTPNSATGVSAFKDEVRQWALAGAQGVS</sequence>
<name>A0A8T0NIS3_PANVG</name>
<evidence type="ECO:0000313" key="3">
    <source>
        <dbReference type="Proteomes" id="UP000823388"/>
    </source>
</evidence>
<proteinExistence type="predicted"/>
<reference evidence="2 3" key="1">
    <citation type="submission" date="2020-05" db="EMBL/GenBank/DDBJ databases">
        <title>WGS assembly of Panicum virgatum.</title>
        <authorList>
            <person name="Lovell J.T."/>
            <person name="Jenkins J."/>
            <person name="Shu S."/>
            <person name="Juenger T.E."/>
            <person name="Schmutz J."/>
        </authorList>
    </citation>
    <scope>NUCLEOTIDE SEQUENCE [LARGE SCALE GENOMIC DNA]</scope>
    <source>
        <strain evidence="3">cv. AP13</strain>
    </source>
</reference>